<gene>
    <name evidence="1" type="ORF">SAMN04244574_04003</name>
</gene>
<accession>A0A1I4GV01</accession>
<reference evidence="1 2" key="1">
    <citation type="submission" date="2016-10" db="EMBL/GenBank/DDBJ databases">
        <authorList>
            <person name="de Groot N.N."/>
        </authorList>
    </citation>
    <scope>NUCLEOTIDE SEQUENCE [LARGE SCALE GENOMIC DNA]</scope>
    <source>
        <strain evidence="1 2">DSM 381</strain>
    </source>
</reference>
<evidence type="ECO:0000313" key="2">
    <source>
        <dbReference type="Proteomes" id="UP000199579"/>
    </source>
</evidence>
<dbReference type="EMBL" id="FOSX01000100">
    <property type="protein sequence ID" value="SFL33922.1"/>
    <property type="molecule type" value="Genomic_DNA"/>
</dbReference>
<proteinExistence type="predicted"/>
<evidence type="ECO:0000313" key="1">
    <source>
        <dbReference type="EMBL" id="SFL33922.1"/>
    </source>
</evidence>
<dbReference type="RefSeq" id="WP_090943491.1">
    <property type="nucleotide sequence ID" value="NZ_FOSX01000100.1"/>
</dbReference>
<protein>
    <submittedName>
        <fullName evidence="1">Uncharacterized protein</fullName>
    </submittedName>
</protein>
<name>A0A1I4GV01_9GAMM</name>
<dbReference type="AlphaFoldDB" id="A0A1I4GV01"/>
<sequence length="213" mass="25036">MSRMDRTGLRFGSLTVLDDSGASDQLRCVCDCGREGLYPRAISKPTYRGPLSCAWCRGSPCEICGEIVPAKGRRQAATCSEPCRAERIKRKGREYYLSVRNTPRWLQLYRERCTKHRQRMRDDPEYATQFNEANRRRLAAYRARLNLDPARREAMLQRKRAIAARARCKLQADPAAHEAHKERQRRWYRALSPEDYRRIYIEPRKRRSTEGVR</sequence>
<organism evidence="1 2">
    <name type="scientific">Azotobacter beijerinckii</name>
    <dbReference type="NCBI Taxonomy" id="170623"/>
    <lineage>
        <taxon>Bacteria</taxon>
        <taxon>Pseudomonadati</taxon>
        <taxon>Pseudomonadota</taxon>
        <taxon>Gammaproteobacteria</taxon>
        <taxon>Pseudomonadales</taxon>
        <taxon>Pseudomonadaceae</taxon>
        <taxon>Azotobacter</taxon>
    </lineage>
</organism>
<dbReference type="Proteomes" id="UP000199579">
    <property type="component" value="Unassembled WGS sequence"/>
</dbReference>